<dbReference type="GO" id="GO:0005384">
    <property type="term" value="F:manganese ion transmembrane transporter activity"/>
    <property type="evidence" value="ECO:0007669"/>
    <property type="project" value="InterPro"/>
</dbReference>
<dbReference type="GO" id="GO:0012505">
    <property type="term" value="C:endomembrane system"/>
    <property type="evidence" value="ECO:0007669"/>
    <property type="project" value="UniProtKB-SubCell"/>
</dbReference>
<feature type="transmembrane region" description="Helical" evidence="7">
    <location>
        <begin position="198"/>
        <end position="217"/>
    </location>
</feature>
<reference evidence="9" key="2">
    <citation type="submission" date="2009-11" db="EMBL/GenBank/DDBJ databases">
        <title>The Genome Sequence of Allomyces macrogynus strain ATCC 38327.</title>
        <authorList>
            <consortium name="The Broad Institute Genome Sequencing Platform"/>
            <person name="Russ C."/>
            <person name="Cuomo C."/>
            <person name="Shea T."/>
            <person name="Young S.K."/>
            <person name="Zeng Q."/>
            <person name="Koehrsen M."/>
            <person name="Haas B."/>
            <person name="Borodovsky M."/>
            <person name="Guigo R."/>
            <person name="Alvarado L."/>
            <person name="Berlin A."/>
            <person name="Borenstein D."/>
            <person name="Chen Z."/>
            <person name="Engels R."/>
            <person name="Freedman E."/>
            <person name="Gellesch M."/>
            <person name="Goldberg J."/>
            <person name="Griggs A."/>
            <person name="Gujja S."/>
            <person name="Heiman D."/>
            <person name="Hepburn T."/>
            <person name="Howarth C."/>
            <person name="Jen D."/>
            <person name="Larson L."/>
            <person name="Lewis B."/>
            <person name="Mehta T."/>
            <person name="Park D."/>
            <person name="Pearson M."/>
            <person name="Roberts A."/>
            <person name="Saif S."/>
            <person name="Shenoy N."/>
            <person name="Sisk P."/>
            <person name="Stolte C."/>
            <person name="Sykes S."/>
            <person name="Walk T."/>
            <person name="White J."/>
            <person name="Yandava C."/>
            <person name="Burger G."/>
            <person name="Gray M.W."/>
            <person name="Holland P.W.H."/>
            <person name="King N."/>
            <person name="Lang F.B.F."/>
            <person name="Roger A.J."/>
            <person name="Ruiz-Trillo I."/>
            <person name="Lander E."/>
            <person name="Nusbaum C."/>
        </authorList>
    </citation>
    <scope>NUCLEOTIDE SEQUENCE [LARGE SCALE GENOMIC DNA]</scope>
    <source>
        <strain evidence="9">ATCC 38327</strain>
    </source>
</reference>
<evidence type="ECO:0000313" key="9">
    <source>
        <dbReference type="Proteomes" id="UP000054350"/>
    </source>
</evidence>
<keyword evidence="5 7" id="KW-0472">Membrane</keyword>
<dbReference type="OMA" id="SRIGWLR"/>
<dbReference type="eggNOG" id="KOG4473">
    <property type="taxonomic scope" value="Eukaryota"/>
</dbReference>
<evidence type="ECO:0000256" key="3">
    <source>
        <dbReference type="ARBA" id="ARBA00022692"/>
    </source>
</evidence>
<evidence type="ECO:0000256" key="1">
    <source>
        <dbReference type="ARBA" id="ARBA00004127"/>
    </source>
</evidence>
<evidence type="ECO:0000256" key="7">
    <source>
        <dbReference type="SAM" id="Phobius"/>
    </source>
</evidence>
<accession>A0A0L0SAP5</accession>
<gene>
    <name evidence="8" type="ORF">AMAG_03775</name>
</gene>
<comment type="similarity">
    <text evidence="2">Belongs to the CCC1 family.</text>
</comment>
<dbReference type="STRING" id="578462.A0A0L0SAP5"/>
<feature type="compositionally biased region" description="Polar residues" evidence="6">
    <location>
        <begin position="1"/>
        <end position="12"/>
    </location>
</feature>
<comment type="subcellular location">
    <subcellularLocation>
        <location evidence="1">Endomembrane system</location>
        <topology evidence="1">Multi-pass membrane protein</topology>
    </subcellularLocation>
</comment>
<sequence length="255" mass="27404">MPTNSAATSTAPYTPILVDPDATSPPHSETHFDSADVVRDLCVGLSDGLTVPFALSAGLSALQNPALVVTAGLAEIVAGAISMGLGGWLAGRSEINHYDAERRRELKEVREMPDAEVQEIVDIFEPYGISRDALAPLISQLQANEEQFVDFMMKFELNLERPSPRRSWISALTIGLSYLAGGLVPLIPYFFIRDDIRVALFVSAGLTVFVLLIFGYIKARVLGVKNAYASALETALIGILAAAVAWGVASLVQEK</sequence>
<evidence type="ECO:0000256" key="4">
    <source>
        <dbReference type="ARBA" id="ARBA00022989"/>
    </source>
</evidence>
<proteinExistence type="inferred from homology"/>
<evidence type="ECO:0000256" key="2">
    <source>
        <dbReference type="ARBA" id="ARBA00007049"/>
    </source>
</evidence>
<evidence type="ECO:0000256" key="6">
    <source>
        <dbReference type="SAM" id="MobiDB-lite"/>
    </source>
</evidence>
<dbReference type="EMBL" id="GG745334">
    <property type="protein sequence ID" value="KNE59502.1"/>
    <property type="molecule type" value="Genomic_DNA"/>
</dbReference>
<dbReference type="Pfam" id="PF01988">
    <property type="entry name" value="VIT1"/>
    <property type="match status" value="1"/>
</dbReference>
<reference evidence="8 9" key="1">
    <citation type="submission" date="2009-11" db="EMBL/GenBank/DDBJ databases">
        <title>Annotation of Allomyces macrogynus ATCC 38327.</title>
        <authorList>
            <consortium name="The Broad Institute Genome Sequencing Platform"/>
            <person name="Russ C."/>
            <person name="Cuomo C."/>
            <person name="Burger G."/>
            <person name="Gray M.W."/>
            <person name="Holland P.W.H."/>
            <person name="King N."/>
            <person name="Lang F.B.F."/>
            <person name="Roger A.J."/>
            <person name="Ruiz-Trillo I."/>
            <person name="Young S.K."/>
            <person name="Zeng Q."/>
            <person name="Gargeya S."/>
            <person name="Fitzgerald M."/>
            <person name="Haas B."/>
            <person name="Abouelleil A."/>
            <person name="Alvarado L."/>
            <person name="Arachchi H.M."/>
            <person name="Berlin A."/>
            <person name="Chapman S.B."/>
            <person name="Gearin G."/>
            <person name="Goldberg J."/>
            <person name="Griggs A."/>
            <person name="Gujja S."/>
            <person name="Hansen M."/>
            <person name="Heiman D."/>
            <person name="Howarth C."/>
            <person name="Larimer J."/>
            <person name="Lui A."/>
            <person name="MacDonald P.J.P."/>
            <person name="McCowen C."/>
            <person name="Montmayeur A."/>
            <person name="Murphy C."/>
            <person name="Neiman D."/>
            <person name="Pearson M."/>
            <person name="Priest M."/>
            <person name="Roberts A."/>
            <person name="Saif S."/>
            <person name="Shea T."/>
            <person name="Sisk P."/>
            <person name="Stolte C."/>
            <person name="Sykes S."/>
            <person name="Wortman J."/>
            <person name="Nusbaum C."/>
            <person name="Birren B."/>
        </authorList>
    </citation>
    <scope>NUCLEOTIDE SEQUENCE [LARGE SCALE GENOMIC DNA]</scope>
    <source>
        <strain evidence="8 9">ATCC 38327</strain>
    </source>
</reference>
<dbReference type="VEuPathDB" id="FungiDB:AMAG_03775"/>
<dbReference type="GO" id="GO:0030026">
    <property type="term" value="P:intracellular manganese ion homeostasis"/>
    <property type="evidence" value="ECO:0007669"/>
    <property type="project" value="InterPro"/>
</dbReference>
<feature type="region of interest" description="Disordered" evidence="6">
    <location>
        <begin position="1"/>
        <end position="31"/>
    </location>
</feature>
<dbReference type="PANTHER" id="PTHR31851">
    <property type="entry name" value="FE(2+)/MN(2+) TRANSPORTER PCL1"/>
    <property type="match status" value="1"/>
</dbReference>
<organism evidence="8 9">
    <name type="scientific">Allomyces macrogynus (strain ATCC 38327)</name>
    <name type="common">Allomyces javanicus var. macrogynus</name>
    <dbReference type="NCBI Taxonomy" id="578462"/>
    <lineage>
        <taxon>Eukaryota</taxon>
        <taxon>Fungi</taxon>
        <taxon>Fungi incertae sedis</taxon>
        <taxon>Blastocladiomycota</taxon>
        <taxon>Blastocladiomycetes</taxon>
        <taxon>Blastocladiales</taxon>
        <taxon>Blastocladiaceae</taxon>
        <taxon>Allomyces</taxon>
    </lineage>
</organism>
<dbReference type="CDD" id="cd02435">
    <property type="entry name" value="CCC1"/>
    <property type="match status" value="1"/>
</dbReference>
<keyword evidence="9" id="KW-1185">Reference proteome</keyword>
<dbReference type="OrthoDB" id="73465at2759"/>
<protein>
    <submittedName>
        <fullName evidence="8">TIGR00267 family protein</fullName>
    </submittedName>
</protein>
<dbReference type="InterPro" id="IPR008217">
    <property type="entry name" value="Ccc1_fam"/>
</dbReference>
<name>A0A0L0SAP5_ALLM3</name>
<evidence type="ECO:0000313" key="8">
    <source>
        <dbReference type="EMBL" id="KNE59502.1"/>
    </source>
</evidence>
<feature type="transmembrane region" description="Helical" evidence="7">
    <location>
        <begin position="168"/>
        <end position="192"/>
    </location>
</feature>
<keyword evidence="4 7" id="KW-1133">Transmembrane helix</keyword>
<dbReference type="AlphaFoldDB" id="A0A0L0SAP5"/>
<evidence type="ECO:0000256" key="5">
    <source>
        <dbReference type="ARBA" id="ARBA00023136"/>
    </source>
</evidence>
<feature type="transmembrane region" description="Helical" evidence="7">
    <location>
        <begin position="229"/>
        <end position="249"/>
    </location>
</feature>
<dbReference type="Proteomes" id="UP000054350">
    <property type="component" value="Unassembled WGS sequence"/>
</dbReference>
<keyword evidence="3 7" id="KW-0812">Transmembrane</keyword>